<dbReference type="GO" id="GO:0008270">
    <property type="term" value="F:zinc ion binding"/>
    <property type="evidence" value="ECO:0007669"/>
    <property type="project" value="UniProtKB-KW"/>
</dbReference>
<feature type="transmembrane region" description="Helical" evidence="4">
    <location>
        <begin position="150"/>
        <end position="171"/>
    </location>
</feature>
<dbReference type="PROSITE" id="PS51257">
    <property type="entry name" value="PROKAR_LIPOPROTEIN"/>
    <property type="match status" value="1"/>
</dbReference>
<keyword evidence="4" id="KW-1133">Transmembrane helix</keyword>
<keyword evidence="2" id="KW-0863">Zinc-finger</keyword>
<evidence type="ECO:0000256" key="2">
    <source>
        <dbReference type="ARBA" id="ARBA00022771"/>
    </source>
</evidence>
<evidence type="ECO:0000313" key="6">
    <source>
        <dbReference type="EMBL" id="CAF1299926.1"/>
    </source>
</evidence>
<dbReference type="AlphaFoldDB" id="A0A815DLN8"/>
<keyword evidence="7" id="KW-1185">Reference proteome</keyword>
<dbReference type="Gene3D" id="2.20.25.240">
    <property type="match status" value="1"/>
</dbReference>
<reference evidence="6" key="1">
    <citation type="submission" date="2021-02" db="EMBL/GenBank/DDBJ databases">
        <authorList>
            <person name="Nowell W R."/>
        </authorList>
    </citation>
    <scope>NUCLEOTIDE SEQUENCE</scope>
</reference>
<name>A0A815DLN8_ADIRI</name>
<organism evidence="6 7">
    <name type="scientific">Adineta ricciae</name>
    <name type="common">Rotifer</name>
    <dbReference type="NCBI Taxonomy" id="249248"/>
    <lineage>
        <taxon>Eukaryota</taxon>
        <taxon>Metazoa</taxon>
        <taxon>Spiralia</taxon>
        <taxon>Gnathifera</taxon>
        <taxon>Rotifera</taxon>
        <taxon>Eurotatoria</taxon>
        <taxon>Bdelloidea</taxon>
        <taxon>Adinetida</taxon>
        <taxon>Adinetidae</taxon>
        <taxon>Adineta</taxon>
    </lineage>
</organism>
<dbReference type="Pfam" id="PF04500">
    <property type="entry name" value="FLYWCH"/>
    <property type="match status" value="1"/>
</dbReference>
<proteinExistence type="predicted"/>
<gene>
    <name evidence="6" type="ORF">XAT740_LOCUS28805</name>
</gene>
<evidence type="ECO:0000256" key="4">
    <source>
        <dbReference type="SAM" id="Phobius"/>
    </source>
</evidence>
<comment type="caution">
    <text evidence="6">The sequence shown here is derived from an EMBL/GenBank/DDBJ whole genome shotgun (WGS) entry which is preliminary data.</text>
</comment>
<keyword evidence="4" id="KW-0812">Transmembrane</keyword>
<dbReference type="Gene3D" id="1.20.1070.10">
    <property type="entry name" value="Rhodopsin 7-helix transmembrane proteins"/>
    <property type="match status" value="1"/>
</dbReference>
<feature type="transmembrane region" description="Helical" evidence="4">
    <location>
        <begin position="111"/>
        <end position="130"/>
    </location>
</feature>
<feature type="transmembrane region" description="Helical" evidence="4">
    <location>
        <begin position="192"/>
        <end position="215"/>
    </location>
</feature>
<keyword evidence="4" id="KW-0472">Membrane</keyword>
<evidence type="ECO:0000259" key="5">
    <source>
        <dbReference type="Pfam" id="PF04500"/>
    </source>
</evidence>
<dbReference type="Proteomes" id="UP000663828">
    <property type="component" value="Unassembled WGS sequence"/>
</dbReference>
<dbReference type="EMBL" id="CAJNOR010002477">
    <property type="protein sequence ID" value="CAF1299926.1"/>
    <property type="molecule type" value="Genomic_DNA"/>
</dbReference>
<evidence type="ECO:0000256" key="3">
    <source>
        <dbReference type="ARBA" id="ARBA00022833"/>
    </source>
</evidence>
<evidence type="ECO:0000313" key="7">
    <source>
        <dbReference type="Proteomes" id="UP000663828"/>
    </source>
</evidence>
<feature type="transmembrane region" description="Helical" evidence="4">
    <location>
        <begin position="235"/>
        <end position="255"/>
    </location>
</feature>
<dbReference type="InterPro" id="IPR007588">
    <property type="entry name" value="Znf_FLYWCH"/>
</dbReference>
<dbReference type="SUPFAM" id="SSF81321">
    <property type="entry name" value="Family A G protein-coupled receptor-like"/>
    <property type="match status" value="1"/>
</dbReference>
<protein>
    <recommendedName>
        <fullName evidence="5">FLYWCH-type domain-containing protein</fullName>
    </recommendedName>
</protein>
<accession>A0A815DLN8</accession>
<keyword evidence="1" id="KW-0479">Metal-binding</keyword>
<feature type="transmembrane region" description="Helical" evidence="4">
    <location>
        <begin position="12"/>
        <end position="33"/>
    </location>
</feature>
<sequence>MSLWSHRTQIFVLYGGFPLAAISLIGCIMNIITFSSVRMYRSRSCTFYLSIAAVARCLHILVAGLSRVLAIGFNIDPTVTCECLATVDSFSMTSLLVNIRRWSNIKRAHQIVVCVILFWALHNLPNIIFFNLNANSCVSSSSIWSFYVNYIINWALNLIIPLTICTVFGILTYRNIRTLKATNQLQRAERQLTHMIFGQLIVIISPIMIYVAYFIYASSMTTLNKTTEQNAFEYFIYNVVNIIFAFIYGVCIIFYRHNMLSIPSNAVSFIKSQKGNKMLVMNDYIFKFNKTVGPTKYYRCKHSRCIVTLHTDLNDVISKFNEAAKNRAKLETTLIPQIYDEEAIRFDMSKLTIAALPSEREMSSTLNKARRLQTPAIPGTQIFEIPEFYTKTLKNLPFYVSTN</sequence>
<feature type="domain" description="FLYWCH-type" evidence="5">
    <location>
        <begin position="269"/>
        <end position="315"/>
    </location>
</feature>
<evidence type="ECO:0000256" key="1">
    <source>
        <dbReference type="ARBA" id="ARBA00022723"/>
    </source>
</evidence>
<keyword evidence="3" id="KW-0862">Zinc</keyword>